<keyword evidence="7 10" id="KW-0030">Aminoacyl-tRNA synthetase</keyword>
<reference evidence="11 12" key="1">
    <citation type="submission" date="2020-08" db="EMBL/GenBank/DDBJ databases">
        <title>Genomic Encyclopedia of Type Strains, Phase IV (KMG-IV): sequencing the most valuable type-strain genomes for metagenomic binning, comparative biology and taxonomic classification.</title>
        <authorList>
            <person name="Goeker M."/>
        </authorList>
    </citation>
    <scope>NUCLEOTIDE SEQUENCE [LARGE SCALE GENOMIC DNA]</scope>
    <source>
        <strain evidence="11 12">DSM 15743</strain>
    </source>
</reference>
<evidence type="ECO:0000256" key="10">
    <source>
        <dbReference type="RuleBase" id="RU363036"/>
    </source>
</evidence>
<organism evidence="11 12">
    <name type="scientific">Microvirga flocculans</name>
    <dbReference type="NCBI Taxonomy" id="217168"/>
    <lineage>
        <taxon>Bacteria</taxon>
        <taxon>Pseudomonadati</taxon>
        <taxon>Pseudomonadota</taxon>
        <taxon>Alphaproteobacteria</taxon>
        <taxon>Hyphomicrobiales</taxon>
        <taxon>Methylobacteriaceae</taxon>
        <taxon>Microvirga</taxon>
    </lineage>
</organism>
<keyword evidence="12" id="KW-1185">Reference proteome</keyword>
<evidence type="ECO:0000256" key="3">
    <source>
        <dbReference type="ARBA" id="ARBA00022598"/>
    </source>
</evidence>
<evidence type="ECO:0000256" key="4">
    <source>
        <dbReference type="ARBA" id="ARBA00022741"/>
    </source>
</evidence>
<protein>
    <recommendedName>
        <fullName evidence="2 9">Tryptophan--tRNA ligase</fullName>
        <ecNumber evidence="2 9">6.1.1.2</ecNumber>
    </recommendedName>
</protein>
<evidence type="ECO:0000256" key="9">
    <source>
        <dbReference type="NCBIfam" id="TIGR00233"/>
    </source>
</evidence>
<dbReference type="RefSeq" id="WP_051435336.1">
    <property type="nucleotide sequence ID" value="NZ_JACIDC010000010.1"/>
</dbReference>
<dbReference type="GO" id="GO:0005524">
    <property type="term" value="F:ATP binding"/>
    <property type="evidence" value="ECO:0007669"/>
    <property type="project" value="UniProtKB-KW"/>
</dbReference>
<dbReference type="GO" id="GO:0004830">
    <property type="term" value="F:tryptophan-tRNA ligase activity"/>
    <property type="evidence" value="ECO:0007669"/>
    <property type="project" value="UniProtKB-UniRule"/>
</dbReference>
<dbReference type="PRINTS" id="PR01039">
    <property type="entry name" value="TRNASYNTHTRP"/>
</dbReference>
<dbReference type="PANTHER" id="PTHR43766">
    <property type="entry name" value="TRYPTOPHAN--TRNA LIGASE, MITOCHONDRIAL"/>
    <property type="match status" value="1"/>
</dbReference>
<dbReference type="CDD" id="cd00806">
    <property type="entry name" value="TrpRS_core"/>
    <property type="match status" value="1"/>
</dbReference>
<dbReference type="InterPro" id="IPR050203">
    <property type="entry name" value="Trp-tRNA_synthetase"/>
</dbReference>
<dbReference type="FunFam" id="1.10.240.10:FF:000005">
    <property type="entry name" value="Tryptophan--tRNA ligase"/>
    <property type="match status" value="1"/>
</dbReference>
<keyword evidence="5 10" id="KW-0067">ATP-binding</keyword>
<keyword evidence="4 10" id="KW-0547">Nucleotide-binding</keyword>
<evidence type="ECO:0000256" key="7">
    <source>
        <dbReference type="ARBA" id="ARBA00023146"/>
    </source>
</evidence>
<evidence type="ECO:0000256" key="2">
    <source>
        <dbReference type="ARBA" id="ARBA00013161"/>
    </source>
</evidence>
<dbReference type="EC" id="6.1.1.2" evidence="2 9"/>
<keyword evidence="6 10" id="KW-0648">Protein biosynthesis</keyword>
<evidence type="ECO:0000313" key="11">
    <source>
        <dbReference type="EMBL" id="MBB4041260.1"/>
    </source>
</evidence>
<sequence>MPLDTDQRPVILTGDRTTGPLHLGHYAGSLRNRVALQHSHRQYLLLADTQALTDNAADPAKVRRNVLEVALDYLAVGIDPAKTTICLQSGLPALAELTLLYLNFVTVSRLERNPTIKEEIQARGFGRDIPAGFLCYPAAQAADITGFKATVVPVGEDQAPLIEQTNEIVRRLNRQIGRAVLPEARALIPSVGRLPGVDGKGKMSKSQGNAIPLSATPDDIRDAVRRMYTDPNHLRAGEPGTVEGNVVFTYLDAFDEDRAAVEALKAHYRRGGLGDAAVKRRLEDILQALLAPIRERRAALAQDPGYVLDIVRSGTRAARERTQATLDEVRSGLGLLAFERIEDRACALRDSTAA</sequence>
<dbReference type="Gene3D" id="3.40.50.620">
    <property type="entry name" value="HUPs"/>
    <property type="match status" value="1"/>
</dbReference>
<evidence type="ECO:0000256" key="8">
    <source>
        <dbReference type="ARBA" id="ARBA00049929"/>
    </source>
</evidence>
<evidence type="ECO:0000313" key="12">
    <source>
        <dbReference type="Proteomes" id="UP000519439"/>
    </source>
</evidence>
<dbReference type="GO" id="GO:0006436">
    <property type="term" value="P:tryptophanyl-tRNA aminoacylation"/>
    <property type="evidence" value="ECO:0007669"/>
    <property type="project" value="UniProtKB-UniRule"/>
</dbReference>
<comment type="similarity">
    <text evidence="1 10">Belongs to the class-I aminoacyl-tRNA synthetase family.</text>
</comment>
<dbReference type="Proteomes" id="UP000519439">
    <property type="component" value="Unassembled WGS sequence"/>
</dbReference>
<dbReference type="NCBIfam" id="TIGR00233">
    <property type="entry name" value="trpS"/>
    <property type="match status" value="1"/>
</dbReference>
<dbReference type="Pfam" id="PF00579">
    <property type="entry name" value="tRNA-synt_1b"/>
    <property type="match status" value="1"/>
</dbReference>
<dbReference type="InterPro" id="IPR002306">
    <property type="entry name" value="Trp-tRNA-ligase"/>
</dbReference>
<dbReference type="AlphaFoldDB" id="A0A7W6IHZ8"/>
<dbReference type="Gene3D" id="1.10.240.10">
    <property type="entry name" value="Tyrosyl-Transfer RNA Synthetase"/>
    <property type="match status" value="1"/>
</dbReference>
<dbReference type="SUPFAM" id="SSF52374">
    <property type="entry name" value="Nucleotidylyl transferase"/>
    <property type="match status" value="1"/>
</dbReference>
<dbReference type="InterPro" id="IPR014729">
    <property type="entry name" value="Rossmann-like_a/b/a_fold"/>
</dbReference>
<comment type="catalytic activity">
    <reaction evidence="8">
        <text>tRNA(Trp) + L-tryptophan + ATP = L-tryptophyl-tRNA(Trp) + AMP + diphosphate + H(+)</text>
        <dbReference type="Rhea" id="RHEA:24080"/>
        <dbReference type="Rhea" id="RHEA-COMP:9671"/>
        <dbReference type="Rhea" id="RHEA-COMP:9705"/>
        <dbReference type="ChEBI" id="CHEBI:15378"/>
        <dbReference type="ChEBI" id="CHEBI:30616"/>
        <dbReference type="ChEBI" id="CHEBI:33019"/>
        <dbReference type="ChEBI" id="CHEBI:57912"/>
        <dbReference type="ChEBI" id="CHEBI:78442"/>
        <dbReference type="ChEBI" id="CHEBI:78535"/>
        <dbReference type="ChEBI" id="CHEBI:456215"/>
        <dbReference type="EC" id="6.1.1.2"/>
    </reaction>
</comment>
<comment type="caution">
    <text evidence="11">The sequence shown here is derived from an EMBL/GenBank/DDBJ whole genome shotgun (WGS) entry which is preliminary data.</text>
</comment>
<keyword evidence="3 10" id="KW-0436">Ligase</keyword>
<evidence type="ECO:0000256" key="1">
    <source>
        <dbReference type="ARBA" id="ARBA00005594"/>
    </source>
</evidence>
<proteinExistence type="inferred from homology"/>
<dbReference type="GO" id="GO:0005829">
    <property type="term" value="C:cytosol"/>
    <property type="evidence" value="ECO:0007669"/>
    <property type="project" value="TreeGrafter"/>
</dbReference>
<dbReference type="InterPro" id="IPR002305">
    <property type="entry name" value="aa-tRNA-synth_Ic"/>
</dbReference>
<name>A0A7W6IHZ8_9HYPH</name>
<gene>
    <name evidence="11" type="ORF">GGR34_002930</name>
</gene>
<accession>A0A7W6IHZ8</accession>
<dbReference type="EMBL" id="JACIDC010000010">
    <property type="protein sequence ID" value="MBB4041260.1"/>
    <property type="molecule type" value="Genomic_DNA"/>
</dbReference>
<evidence type="ECO:0000256" key="6">
    <source>
        <dbReference type="ARBA" id="ARBA00022917"/>
    </source>
</evidence>
<evidence type="ECO:0000256" key="5">
    <source>
        <dbReference type="ARBA" id="ARBA00022840"/>
    </source>
</evidence>
<dbReference type="PANTHER" id="PTHR43766:SF1">
    <property type="entry name" value="TRYPTOPHAN--TRNA LIGASE, MITOCHONDRIAL"/>
    <property type="match status" value="1"/>
</dbReference>